<dbReference type="AlphaFoldDB" id="A0A9D5HGR3"/>
<name>A0A9D5HGR3_9LILI</name>
<evidence type="ECO:0000259" key="2">
    <source>
        <dbReference type="Pfam" id="PF00403"/>
    </source>
</evidence>
<dbReference type="Pfam" id="PF00403">
    <property type="entry name" value="HMA"/>
    <property type="match status" value="1"/>
</dbReference>
<reference evidence="3" key="2">
    <citation type="journal article" date="2022" name="Hortic Res">
        <title>The genome of Dioscorea zingiberensis sheds light on the biosynthesis, origin and evolution of the medicinally important diosgenin saponins.</title>
        <authorList>
            <person name="Li Y."/>
            <person name="Tan C."/>
            <person name="Li Z."/>
            <person name="Guo J."/>
            <person name="Li S."/>
            <person name="Chen X."/>
            <person name="Wang C."/>
            <person name="Dai X."/>
            <person name="Yang H."/>
            <person name="Song W."/>
            <person name="Hou L."/>
            <person name="Xu J."/>
            <person name="Tong Z."/>
            <person name="Xu A."/>
            <person name="Yuan X."/>
            <person name="Wang W."/>
            <person name="Yang Q."/>
            <person name="Chen L."/>
            <person name="Sun Z."/>
            <person name="Wang K."/>
            <person name="Pan B."/>
            <person name="Chen J."/>
            <person name="Bao Y."/>
            <person name="Liu F."/>
            <person name="Qi X."/>
            <person name="Gang D.R."/>
            <person name="Wen J."/>
            <person name="Li J."/>
        </authorList>
    </citation>
    <scope>NUCLEOTIDE SEQUENCE</scope>
    <source>
        <strain evidence="3">Dzin_1.0</strain>
    </source>
</reference>
<proteinExistence type="predicted"/>
<dbReference type="InterPro" id="IPR006121">
    <property type="entry name" value="HMA_dom"/>
</dbReference>
<dbReference type="EMBL" id="JAGGNH010000004">
    <property type="protein sequence ID" value="KAJ0975889.1"/>
    <property type="molecule type" value="Genomic_DNA"/>
</dbReference>
<organism evidence="3 4">
    <name type="scientific">Dioscorea zingiberensis</name>
    <dbReference type="NCBI Taxonomy" id="325984"/>
    <lineage>
        <taxon>Eukaryota</taxon>
        <taxon>Viridiplantae</taxon>
        <taxon>Streptophyta</taxon>
        <taxon>Embryophyta</taxon>
        <taxon>Tracheophyta</taxon>
        <taxon>Spermatophyta</taxon>
        <taxon>Magnoliopsida</taxon>
        <taxon>Liliopsida</taxon>
        <taxon>Dioscoreales</taxon>
        <taxon>Dioscoreaceae</taxon>
        <taxon>Dioscorea</taxon>
    </lineage>
</organism>
<keyword evidence="4" id="KW-1185">Reference proteome</keyword>
<accession>A0A9D5HGR3</accession>
<sequence>MAKKKNKSQEPKQPGEQQKDDGEKKPKKEDDMHCSGCAKKFHRSIKGFQGVDGVVAEPVTGRMTVDRGDPQPAGQEGEEGSESDNGLGRREAPVRCRREEPQTL</sequence>
<dbReference type="Proteomes" id="UP001085076">
    <property type="component" value="Miscellaneous, Linkage group lg04"/>
</dbReference>
<gene>
    <name evidence="3" type="ORF">J5N97_017854</name>
</gene>
<evidence type="ECO:0000313" key="4">
    <source>
        <dbReference type="Proteomes" id="UP001085076"/>
    </source>
</evidence>
<dbReference type="Gene3D" id="3.30.70.100">
    <property type="match status" value="1"/>
</dbReference>
<evidence type="ECO:0000313" key="3">
    <source>
        <dbReference type="EMBL" id="KAJ0975889.1"/>
    </source>
</evidence>
<comment type="caution">
    <text evidence="3">The sequence shown here is derived from an EMBL/GenBank/DDBJ whole genome shotgun (WGS) entry which is preliminary data.</text>
</comment>
<feature type="compositionally biased region" description="Basic and acidic residues" evidence="1">
    <location>
        <begin position="87"/>
        <end position="104"/>
    </location>
</feature>
<dbReference type="GO" id="GO:0046872">
    <property type="term" value="F:metal ion binding"/>
    <property type="evidence" value="ECO:0007669"/>
    <property type="project" value="InterPro"/>
</dbReference>
<dbReference type="SUPFAM" id="SSF55008">
    <property type="entry name" value="HMA, heavy metal-associated domain"/>
    <property type="match status" value="1"/>
</dbReference>
<protein>
    <recommendedName>
        <fullName evidence="2">HMA domain-containing protein</fullName>
    </recommendedName>
</protein>
<feature type="region of interest" description="Disordered" evidence="1">
    <location>
        <begin position="59"/>
        <end position="104"/>
    </location>
</feature>
<reference evidence="3" key="1">
    <citation type="submission" date="2021-03" db="EMBL/GenBank/DDBJ databases">
        <authorList>
            <person name="Li Z."/>
            <person name="Yang C."/>
        </authorList>
    </citation>
    <scope>NUCLEOTIDE SEQUENCE</scope>
    <source>
        <strain evidence="3">Dzin_1.0</strain>
        <tissue evidence="3">Leaf</tissue>
    </source>
</reference>
<feature type="region of interest" description="Disordered" evidence="1">
    <location>
        <begin position="1"/>
        <end position="35"/>
    </location>
</feature>
<dbReference type="CDD" id="cd00371">
    <property type="entry name" value="HMA"/>
    <property type="match status" value="1"/>
</dbReference>
<feature type="compositionally biased region" description="Basic and acidic residues" evidence="1">
    <location>
        <begin position="17"/>
        <end position="33"/>
    </location>
</feature>
<dbReference type="InterPro" id="IPR036163">
    <property type="entry name" value="HMA_dom_sf"/>
</dbReference>
<feature type="domain" description="HMA" evidence="2">
    <location>
        <begin position="31"/>
        <end position="66"/>
    </location>
</feature>
<evidence type="ECO:0000256" key="1">
    <source>
        <dbReference type="SAM" id="MobiDB-lite"/>
    </source>
</evidence>